<reference evidence="4" key="1">
    <citation type="submission" date="2016-06" db="EMBL/GenBank/DDBJ databases">
        <authorList>
            <person name="Varghese N."/>
            <person name="Submissions Spin"/>
        </authorList>
    </citation>
    <scope>NUCLEOTIDE SEQUENCE [LARGE SCALE GENOMIC DNA]</scope>
    <source>
        <strain evidence="4">DSM 43909</strain>
    </source>
</reference>
<evidence type="ECO:0000259" key="2">
    <source>
        <dbReference type="Pfam" id="PF01575"/>
    </source>
</evidence>
<sequence>MSLSVGTTFAPVEFEITRETLVRYAGASGDFNQIHYNDTAAVAAGLPGVIAHGMLTLALANQALCRWLGSSTAVIELANRFTSMVIVPGAGSATVTVTGAVTRSTDGGAEIELSVTADGREVLGASIARVRHPVP</sequence>
<keyword evidence="4" id="KW-1185">Reference proteome</keyword>
<dbReference type="Proteomes" id="UP000198242">
    <property type="component" value="Chromosome I"/>
</dbReference>
<dbReference type="GO" id="GO:0004312">
    <property type="term" value="F:fatty acid synthase activity"/>
    <property type="evidence" value="ECO:0007669"/>
    <property type="project" value="InterPro"/>
</dbReference>
<dbReference type="GO" id="GO:0005835">
    <property type="term" value="C:fatty acid synthase complex"/>
    <property type="evidence" value="ECO:0007669"/>
    <property type="project" value="InterPro"/>
</dbReference>
<dbReference type="PRINTS" id="PR01483">
    <property type="entry name" value="FASYNTHASE"/>
</dbReference>
<dbReference type="RefSeq" id="WP_089008219.1">
    <property type="nucleotide sequence ID" value="NZ_LT607411.1"/>
</dbReference>
<comment type="similarity">
    <text evidence="1">Belongs to the enoyl-CoA hydratase/isomerase family.</text>
</comment>
<dbReference type="PANTHER" id="PTHR43841:SF3">
    <property type="entry name" value="(3R)-HYDROXYACYL-ACP DEHYDRATASE SUBUNIT HADB"/>
    <property type="match status" value="1"/>
</dbReference>
<accession>A0A1C4YVS6</accession>
<evidence type="ECO:0000256" key="1">
    <source>
        <dbReference type="ARBA" id="ARBA00005254"/>
    </source>
</evidence>
<evidence type="ECO:0000313" key="3">
    <source>
        <dbReference type="EMBL" id="SCF24879.1"/>
    </source>
</evidence>
<evidence type="ECO:0000313" key="4">
    <source>
        <dbReference type="Proteomes" id="UP000198242"/>
    </source>
</evidence>
<feature type="domain" description="MaoC-like" evidence="2">
    <location>
        <begin position="11"/>
        <end position="101"/>
    </location>
</feature>
<dbReference type="AlphaFoldDB" id="A0A1C4YVS6"/>
<dbReference type="EMBL" id="LT607411">
    <property type="protein sequence ID" value="SCF24879.1"/>
    <property type="molecule type" value="Genomic_DNA"/>
</dbReference>
<dbReference type="PANTHER" id="PTHR43841">
    <property type="entry name" value="3-HYDROXYACYL-THIOESTER DEHYDRATASE HTDX-RELATED"/>
    <property type="match status" value="1"/>
</dbReference>
<dbReference type="OrthoDB" id="9800237at2"/>
<dbReference type="InterPro" id="IPR003965">
    <property type="entry name" value="Fatty_acid_synthase"/>
</dbReference>
<dbReference type="Gene3D" id="3.10.129.10">
    <property type="entry name" value="Hotdog Thioesterase"/>
    <property type="match status" value="1"/>
</dbReference>
<dbReference type="InterPro" id="IPR029069">
    <property type="entry name" value="HotDog_dom_sf"/>
</dbReference>
<dbReference type="SUPFAM" id="SSF54637">
    <property type="entry name" value="Thioesterase/thiol ester dehydrase-isomerase"/>
    <property type="match status" value="1"/>
</dbReference>
<dbReference type="Pfam" id="PF01575">
    <property type="entry name" value="MaoC_dehydratas"/>
    <property type="match status" value="1"/>
</dbReference>
<gene>
    <name evidence="3" type="ORF">GA0074695_4772</name>
</gene>
<name>A0A1C4YVS6_MICVI</name>
<organism evidence="3 4">
    <name type="scientific">Micromonospora viridifaciens</name>
    <dbReference type="NCBI Taxonomy" id="1881"/>
    <lineage>
        <taxon>Bacteria</taxon>
        <taxon>Bacillati</taxon>
        <taxon>Actinomycetota</taxon>
        <taxon>Actinomycetes</taxon>
        <taxon>Micromonosporales</taxon>
        <taxon>Micromonosporaceae</taxon>
        <taxon>Micromonospora</taxon>
    </lineage>
</organism>
<protein>
    <submittedName>
        <fullName evidence="3">Acyl dehydratase</fullName>
    </submittedName>
</protein>
<dbReference type="InterPro" id="IPR002539">
    <property type="entry name" value="MaoC-like_dom"/>
</dbReference>
<proteinExistence type="inferred from homology"/>
<dbReference type="GO" id="GO:0006633">
    <property type="term" value="P:fatty acid biosynthetic process"/>
    <property type="evidence" value="ECO:0007669"/>
    <property type="project" value="InterPro"/>
</dbReference>